<evidence type="ECO:0000256" key="5">
    <source>
        <dbReference type="ARBA" id="ARBA00023136"/>
    </source>
</evidence>
<feature type="transmembrane region" description="Helical" evidence="8">
    <location>
        <begin position="140"/>
        <end position="163"/>
    </location>
</feature>
<dbReference type="Proteomes" id="UP000184339">
    <property type="component" value="Unassembled WGS sequence"/>
</dbReference>
<feature type="transmembrane region" description="Helical" evidence="8">
    <location>
        <begin position="12"/>
        <end position="30"/>
    </location>
</feature>
<dbReference type="FunFam" id="1.20.1250.20:FF:000126">
    <property type="entry name" value="MFS transporter permease"/>
    <property type="match status" value="1"/>
</dbReference>
<dbReference type="STRING" id="551987.SAMN05192549_103363"/>
<feature type="transmembrane region" description="Helical" evidence="8">
    <location>
        <begin position="240"/>
        <end position="261"/>
    </location>
</feature>
<dbReference type="InterPro" id="IPR020846">
    <property type="entry name" value="MFS_dom"/>
</dbReference>
<dbReference type="Pfam" id="PF07690">
    <property type="entry name" value="MFS_1"/>
    <property type="match status" value="1"/>
</dbReference>
<feature type="transmembrane region" description="Helical" evidence="8">
    <location>
        <begin position="107"/>
        <end position="128"/>
    </location>
</feature>
<sequence length="423" mass="45463">MNSTLDPLYQRVSARLMPFLFLCFVAAYLDRVNVGFAKLQMQADLQFSDAVYGVGAGIFFIGYFLFEVPSNLLMTRTGARIWIARIMISWGLISSALMFTSSVTTFYVLRFLLGAAEAGFFPGIILYLTYWYPAQRRARMVAVFMSGVAVAGVVGGPLSGWIMKTFAGVNGWSGWQWLFLLEGLPSVLIGVWTLFYLDDGIRSARWLSEQDKQTLEREIAADRQVQQHMPLAQVFSSGKVWLLALVYLLCVMGLYGVSFWLPQLIKNSGVTDVLDIGLLSAVPYCVAAVVMILAARHSDRSGERRWHTALAALAGAAGLVTATIYSDNTVIALAALSVATAGILSTFPIFWSLPTAMLGGAAAAAGIAMINSVGNLAGFVAPYLVGVVRDATGSTASGMYLIAASLLAGAVLVVAAVRRLPGT</sequence>
<dbReference type="AlphaFoldDB" id="A0A1M7MWQ1"/>
<keyword evidence="5 8" id="KW-0472">Membrane</keyword>
<dbReference type="InterPro" id="IPR036259">
    <property type="entry name" value="MFS_trans_sf"/>
</dbReference>
<feature type="transmembrane region" description="Helical" evidence="8">
    <location>
        <begin position="50"/>
        <end position="70"/>
    </location>
</feature>
<dbReference type="FunFam" id="1.20.1250.20:FF:000018">
    <property type="entry name" value="MFS transporter permease"/>
    <property type="match status" value="1"/>
</dbReference>
<dbReference type="Gene3D" id="1.20.1250.20">
    <property type="entry name" value="MFS general substrate transporter like domains"/>
    <property type="match status" value="2"/>
</dbReference>
<reference evidence="11" key="1">
    <citation type="submission" date="2016-11" db="EMBL/GenBank/DDBJ databases">
        <authorList>
            <person name="Varghese N."/>
            <person name="Submissions S."/>
        </authorList>
    </citation>
    <scope>NUCLEOTIDE SEQUENCE [LARGE SCALE GENOMIC DNA]</scope>
    <source>
        <strain evidence="11">Sac-22</strain>
    </source>
</reference>
<dbReference type="GO" id="GO:0016020">
    <property type="term" value="C:membrane"/>
    <property type="evidence" value="ECO:0007669"/>
    <property type="project" value="UniProtKB-SubCell"/>
</dbReference>
<comment type="function">
    <text evidence="6">Component of the tartrate utilization system and may allow entry of tartrate and tartrate dehydrogenase.</text>
</comment>
<organism evidence="10 11">
    <name type="scientific">Duganella sacchari</name>
    <dbReference type="NCBI Taxonomy" id="551987"/>
    <lineage>
        <taxon>Bacteria</taxon>
        <taxon>Pseudomonadati</taxon>
        <taxon>Pseudomonadota</taxon>
        <taxon>Betaproteobacteria</taxon>
        <taxon>Burkholderiales</taxon>
        <taxon>Oxalobacteraceae</taxon>
        <taxon>Telluria group</taxon>
        <taxon>Duganella</taxon>
    </lineage>
</organism>
<dbReference type="SUPFAM" id="SSF103473">
    <property type="entry name" value="MFS general substrate transporter"/>
    <property type="match status" value="1"/>
</dbReference>
<gene>
    <name evidence="10" type="ORF">SAMN05192549_103363</name>
</gene>
<dbReference type="RefSeq" id="WP_072783371.1">
    <property type="nucleotide sequence ID" value="NZ_FRCX01000003.1"/>
</dbReference>
<evidence type="ECO:0000256" key="3">
    <source>
        <dbReference type="ARBA" id="ARBA00022692"/>
    </source>
</evidence>
<evidence type="ECO:0000313" key="11">
    <source>
        <dbReference type="Proteomes" id="UP000184339"/>
    </source>
</evidence>
<feature type="transmembrane region" description="Helical" evidence="8">
    <location>
        <begin position="175"/>
        <end position="197"/>
    </location>
</feature>
<dbReference type="PANTHER" id="PTHR43791">
    <property type="entry name" value="PERMEASE-RELATED"/>
    <property type="match status" value="1"/>
</dbReference>
<dbReference type="InterPro" id="IPR011701">
    <property type="entry name" value="MFS"/>
</dbReference>
<dbReference type="EMBL" id="FRCX01000003">
    <property type="protein sequence ID" value="SHM95596.1"/>
    <property type="molecule type" value="Genomic_DNA"/>
</dbReference>
<proteinExistence type="predicted"/>
<comment type="subcellular location">
    <subcellularLocation>
        <location evidence="1">Membrane</location>
        <topology evidence="1">Multi-pass membrane protein</topology>
    </subcellularLocation>
</comment>
<keyword evidence="11" id="KW-1185">Reference proteome</keyword>
<keyword evidence="3 8" id="KW-0812">Transmembrane</keyword>
<accession>A0A1M7MWQ1</accession>
<evidence type="ECO:0000313" key="10">
    <source>
        <dbReference type="EMBL" id="SHM95596.1"/>
    </source>
</evidence>
<evidence type="ECO:0000256" key="8">
    <source>
        <dbReference type="SAM" id="Phobius"/>
    </source>
</evidence>
<dbReference type="OrthoDB" id="5441967at2"/>
<feature type="domain" description="Major facilitator superfamily (MFS) profile" evidence="9">
    <location>
        <begin position="16"/>
        <end position="421"/>
    </location>
</feature>
<evidence type="ECO:0000256" key="7">
    <source>
        <dbReference type="ARBA" id="ARBA00074139"/>
    </source>
</evidence>
<evidence type="ECO:0000256" key="1">
    <source>
        <dbReference type="ARBA" id="ARBA00004141"/>
    </source>
</evidence>
<evidence type="ECO:0000256" key="4">
    <source>
        <dbReference type="ARBA" id="ARBA00022989"/>
    </source>
</evidence>
<keyword evidence="4 8" id="KW-1133">Transmembrane helix</keyword>
<dbReference type="PROSITE" id="PS50850">
    <property type="entry name" value="MFS"/>
    <property type="match status" value="1"/>
</dbReference>
<feature type="transmembrane region" description="Helical" evidence="8">
    <location>
        <begin position="331"/>
        <end position="351"/>
    </location>
</feature>
<feature type="transmembrane region" description="Helical" evidence="8">
    <location>
        <begin position="82"/>
        <end position="101"/>
    </location>
</feature>
<feature type="transmembrane region" description="Helical" evidence="8">
    <location>
        <begin position="363"/>
        <end position="385"/>
    </location>
</feature>
<dbReference type="CDD" id="cd17319">
    <property type="entry name" value="MFS_ExuT_GudP_like"/>
    <property type="match status" value="1"/>
</dbReference>
<feature type="transmembrane region" description="Helical" evidence="8">
    <location>
        <begin position="306"/>
        <end position="325"/>
    </location>
</feature>
<keyword evidence="2" id="KW-0813">Transport</keyword>
<evidence type="ECO:0000256" key="6">
    <source>
        <dbReference type="ARBA" id="ARBA00058119"/>
    </source>
</evidence>
<evidence type="ECO:0000256" key="2">
    <source>
        <dbReference type="ARBA" id="ARBA00022448"/>
    </source>
</evidence>
<evidence type="ECO:0000259" key="9">
    <source>
        <dbReference type="PROSITE" id="PS50850"/>
    </source>
</evidence>
<dbReference type="GO" id="GO:0022857">
    <property type="term" value="F:transmembrane transporter activity"/>
    <property type="evidence" value="ECO:0007669"/>
    <property type="project" value="InterPro"/>
</dbReference>
<feature type="transmembrane region" description="Helical" evidence="8">
    <location>
        <begin position="397"/>
        <end position="417"/>
    </location>
</feature>
<feature type="transmembrane region" description="Helical" evidence="8">
    <location>
        <begin position="273"/>
        <end position="294"/>
    </location>
</feature>
<name>A0A1M7MWQ1_9BURK</name>
<protein>
    <recommendedName>
        <fullName evidence="7">Putative tartrate transporter</fullName>
    </recommendedName>
</protein>
<dbReference type="PANTHER" id="PTHR43791:SF36">
    <property type="entry name" value="TRANSPORTER, PUTATIVE (AFU_ORTHOLOGUE AFUA_6G08340)-RELATED"/>
    <property type="match status" value="1"/>
</dbReference>